<keyword evidence="2" id="KW-1185">Reference proteome</keyword>
<dbReference type="GeneID" id="76631278"/>
<gene>
    <name evidence="1" type="ORF">ACFQQG_14540</name>
</gene>
<proteinExistence type="predicted"/>
<protein>
    <submittedName>
        <fullName evidence="1">Uncharacterized protein</fullName>
    </submittedName>
</protein>
<dbReference type="Proteomes" id="UP001596445">
    <property type="component" value="Unassembled WGS sequence"/>
</dbReference>
<dbReference type="EMBL" id="JBHSZI010000001">
    <property type="protein sequence ID" value="MFC7059173.1"/>
    <property type="molecule type" value="Genomic_DNA"/>
</dbReference>
<sequence length="71" mass="8180">MEQPEVRSTLPEESSYRCVISYIGAYAYWDLPTDELNVTQDIEAVENNAIEEQELPVIDRENDPPIASVWH</sequence>
<name>A0ABD5W0Z5_9EURY</name>
<organism evidence="1 2">
    <name type="scientific">Halovenus salina</name>
    <dbReference type="NCBI Taxonomy" id="1510225"/>
    <lineage>
        <taxon>Archaea</taxon>
        <taxon>Methanobacteriati</taxon>
        <taxon>Methanobacteriota</taxon>
        <taxon>Stenosarchaea group</taxon>
        <taxon>Halobacteria</taxon>
        <taxon>Halobacteriales</taxon>
        <taxon>Haloarculaceae</taxon>
        <taxon>Halovenus</taxon>
    </lineage>
</organism>
<reference evidence="1 2" key="1">
    <citation type="journal article" date="2019" name="Int. J. Syst. Evol. Microbiol.">
        <title>The Global Catalogue of Microorganisms (GCM) 10K type strain sequencing project: providing services to taxonomists for standard genome sequencing and annotation.</title>
        <authorList>
            <consortium name="The Broad Institute Genomics Platform"/>
            <consortium name="The Broad Institute Genome Sequencing Center for Infectious Disease"/>
            <person name="Wu L."/>
            <person name="Ma J."/>
        </authorList>
    </citation>
    <scope>NUCLEOTIDE SEQUENCE [LARGE SCALE GENOMIC DNA]</scope>
    <source>
        <strain evidence="1 2">JCM 30072</strain>
    </source>
</reference>
<comment type="caution">
    <text evidence="1">The sequence shown here is derived from an EMBL/GenBank/DDBJ whole genome shotgun (WGS) entry which is preliminary data.</text>
</comment>
<accession>A0ABD5W0Z5</accession>
<dbReference type="RefSeq" id="WP_267161914.1">
    <property type="nucleotide sequence ID" value="NZ_CP112972.1"/>
</dbReference>
<evidence type="ECO:0000313" key="1">
    <source>
        <dbReference type="EMBL" id="MFC7059173.1"/>
    </source>
</evidence>
<dbReference type="AlphaFoldDB" id="A0ABD5W0Z5"/>
<evidence type="ECO:0000313" key="2">
    <source>
        <dbReference type="Proteomes" id="UP001596445"/>
    </source>
</evidence>